<gene>
    <name evidence="7" type="primary">Nbeal1-003</name>
</gene>
<dbReference type="Pfam" id="PF14844">
    <property type="entry name" value="PH_BEACH"/>
    <property type="match status" value="1"/>
</dbReference>
<dbReference type="FunFam" id="1.10.1540.10:FF:000002">
    <property type="entry name" value="WD repeat and FYVE domain containing 3"/>
    <property type="match status" value="1"/>
</dbReference>
<dbReference type="CDD" id="cd01201">
    <property type="entry name" value="PH_BEACH"/>
    <property type="match status" value="1"/>
</dbReference>
<dbReference type="PROSITE" id="PS50082">
    <property type="entry name" value="WD_REPEATS_2"/>
    <property type="match status" value="1"/>
</dbReference>
<keyword evidence="1 3" id="KW-0853">WD repeat</keyword>
<dbReference type="InterPro" id="IPR023362">
    <property type="entry name" value="PH-BEACH_dom"/>
</dbReference>
<evidence type="ECO:0000259" key="5">
    <source>
        <dbReference type="PROSITE" id="PS50197"/>
    </source>
</evidence>
<sequence length="3412" mass="381819">MDFMRKLVRGNTVQVSQPPNSLGLMTLRRMFREICISTNPLSMSDQEEKLYTILPLFYKVFGNLPSQDMREKFGDVLQFSTQVSRLMVTEIRRRASNKSTETASKDIVNFLIPHTQESANRGWLLLNVLSLLAGGGQNIVDCMTTMHLPSTLVKCLYLFFDLPNDSEDDYDVKDDCLPHPSVSNQVTADTGASGLFVQSDSSYTDRKMMLQKVFVQTLVRLCGYISPAEELSHKDDLALLFSAVTSWCSPHNVHWRNAAAEVLITISKHGLSHNVVQYIRGKQCIKTCINNLWRASVSFNDGESSTNMMDADLSDQTLCILRFISNTSDVTQLLLDDFHQWQGYVFVGEFLLRLEESAGQSQTHYDGLINVVSALERLTTCGFNDLDVEPFVQTTAQSSFKVPNPLGRGESVRNIQAFQVFETVFGRSKTKLLSCAVLDAVFAVYCRDPANYFILYNQSTLSTFSDGLPSKSPEVFPKFFAIFEYVALTLGFVPCKELISIGLLLKDTSNIECGTFCLVSLRKVLSSNTKTYRDVFREVGLLEMLVNCLHRYSSELKGSGIESDGLESPGIVQSENDVHHRFGILAMDILVEMLCNSSVNAGIFRETGGARCAFNTISYPQCRSSALALVQALILQPASAGNDDDMGTLLGILSTLTLTSIELKTDILKCLCKVISKSSEASVLFQAAGGFINLISVIVGLEGCLQSPSNEYWLNHSQQIYDLFEIVFHTLAVGLRLQSNKQYFKHEVRFQSLLSSLSGLGCFSSKVMVNVTSTTDPDVTKSPSCMSLALPDISFQHPQEEKHSYCKILGIFHHLYLLATDTFKDDLLNKIAKLEHSLSSSSHISHESHVLLHNEPLVNHVVHPEVVNIMMQLIPSITADDMSLQEVTSLQLYLLEEIHSIISVERNEQVMCENGLLSQLLLSFEDVLSNEGHPLNAMCQRILERLARQSVSPQELRIFLRLGKPLHCDNLLISNDVVSLCRVKSLVSIATPHNIGMQPETSGGFRHPPSFIEFDMAKQGACCLFLPSIFPQAPPSPSVVGGGSLPLISGVGTDERVFPPAHCLTVAAWLYVEQFCSMRIHPVRVLTVTRQVIATNQHYTCLSVHISAKTRKLLVSTGEHNTSSLGPGDLEESKEVVSFNIEHLLCEHQWHHVQISIQRSTVLKHSTVTASLNGVLLGISKLRYINAYPGANTQQAVYTPFAVHGWIGTPTCCAARSSLVWRISSLLIVDELSQLSNNSAAIQWKLGPEYVGSFQNTLLQDGNNGALFQEENIAFLLQPHTEKVVNWNHILKSCSKVDQKQLLKELQLDPDDFLSPITFYRNSSLRAPGPARSLGGVVVGTKYVDSPRSFFPHLIGHILQDVGGISVAVDLVSMAETIEGLYAAVKFLVCIVKSDERAASEMEKSKGYQSLGMHLKNKREFLNTHILHLAYSLAGTVDSGRDAATISTLSAFEDLLCDLEIWHNAPDQLHKSLFDHFHELLTESSDNATNHQVISSLGMAKKCIHFLLSDSTLSHKTVSAVLKVIQALLAFKPSADDIISFGQFAVSMIPSANLCEHDLILTNPDLDFAETSPACGSLVDESNASKRSIRLRNMVLNVFQECLLQHQDNNQFVEHIEVHLGFDWILLFLQQHLHHSTVSSALHMLFHILRRSFAYTGTPSVNNSASGLPVYSSNSGANVIERFRSGDFFGGWLHGTDALKDRKEDSLLGFNVRGSNDALSSHLAVYKEAACVPGFLSLQYLLSFHAYSIEVVQLLMQFALGNYSSGLDYQQFDNNVGKKRTNSGGGKKNEEAIKTLSGEVIQALCSMLQQLLHQDFKEKESDSWLHNCPSTLLLFFESLYRSESSPHLASLFMTPDVLTSLTLTLIPPSETISFNAKRELSLDSLSVQGLLPSLPPEHRASAHPSKQLVLNLIGHVIWDAVSNPKNKSTHLLIDTVLELTTDKCCTNQIKECVTDVIIHVMKCRMTSVPEYVKNYHVANNVTHLVSRIVDKVWQNMFSKDTRGVFNFITKLIAICLNKPSTHALDSLYRSLSRLVLHQLCQKHSTISEQMIILDTLHCLTTNRNVVFGPKCRDPLYLSCLSHCLFMISDDSCQDFGIDADQRQTTWHVTNVTEKPANHDEADGNNQQSTPHERGLVLLRNASARVWTELLASKKDIMTDYFKVDFHDLGSELANLDWARGQVKELAAKSWTTFIATEKKNAAGLVKDSPQQQLMKRMSSAMLGGGKRPKKDALNKQSRSIVVQDNNLWTLNHISVVRNLVRLQYKDQKEDQKHLTEFASKEWAQSAAELRRERGVWGPEESETLMKWTLDSTEGPCRMRKRMTKDETFYERYPHRRKSEGDNSQKSKHKKPTSQDSWEYYRRKNCLSPYFDPDSLKQGQKVDVVISRQTQEKQESFEEKQSLNDVSGPDEAVLLNICAKCKTDDHQDDSVFVRNSTSDEVQVCDMCGLIIQNTSTLERKKRKPKTSDQQCEETNTDQSDDPDKVDTQSVDNNVEISASSPMSGDQAADQVNDNEFPTSESMSSLADPNNQEQEKPDNQTILKLLEKGEKIRNMFRSARIQGLDVYEGLLLFGRDHYYIIDGFTMLKSREIRDISLLSGEHEPIIPSATRSSQDYEGSSFENLANRMCSKFAYEDIKEVHKRRYLLQNIALEIFNRDGRNYLLVFPQGTRAKVYSKFLSYATSLSDRGKDSISGQRSGLNVEQQGPTLLSNIIGEKTVTSRWERGEISNFQYLMHLNTLAGRSYNDLMQYPVFPWVVSDYTSEVLDLTDPATFRDFSKPMGAQSTSRLEQYKKRYRDWEELGAIETPPYHYGTHYSSAMIIASYLVRMEPFTQHFLRLQGGHFDLADRMFHSIKDSWVSASQKNMADIKELIPEFFYLPEFLLNTNRFDLGQKQNGVKLDDVILPAWAKGSPHEFIRAHREALECDYVSAHLHEWIDLIFGCKQQGEAALEAHNVFHHLFYEGEVDIYSIKDPLKRNATIGFINNFGQIPKQLFKRPHPQKKGKWLKLPAEVSIANTTNDKVFYRNLENLKQSTNPTKEVNAAVGQIVPNDRGVLVTEVGRLLIPPQNTRYLSWNHDDRCIRVGYYESEKPMQIFENLSCGEILCATMATETLFITGDKNTVVHVWQIPAVKDRNKTMTLVKSLYGHTQPVTSVCACASYGIIVSGAEDGSCILWDLNHLAFVRQLGTTTSTPVSHICINGNTGDIVTCSGADLCLWSINGQLITHASALSSNARHQKITALSIGSLNDWDSDAVIATGHADGYVRFWTLDHLKVPETADILNANLDGAKYENGAFNLKTQVPGLIQANPDTVSLTSIGDVTELPWSDVAKVEVVEDTPVQSSEVVPATKPATSGYVWKQQLVLKGKLETSRCGNFSSHNTTLPKVTSITSSRDQQKLYVGDEEGRVFAWTSS</sequence>
<proteinExistence type="evidence at transcript level"/>
<evidence type="ECO:0000259" key="6">
    <source>
        <dbReference type="PROSITE" id="PS51783"/>
    </source>
</evidence>
<feature type="region of interest" description="Disordered" evidence="4">
    <location>
        <begin position="2456"/>
        <end position="2536"/>
    </location>
</feature>
<evidence type="ECO:0000256" key="4">
    <source>
        <dbReference type="SAM" id="MobiDB-lite"/>
    </source>
</evidence>
<dbReference type="PROSITE" id="PS50294">
    <property type="entry name" value="WD_REPEATS_REGION"/>
    <property type="match status" value="1"/>
</dbReference>
<dbReference type="PANTHER" id="PTHR46108">
    <property type="entry name" value="BLUE CHEESE"/>
    <property type="match status" value="1"/>
</dbReference>
<feature type="repeat" description="WD" evidence="3">
    <location>
        <begin position="3143"/>
        <end position="3184"/>
    </location>
</feature>
<dbReference type="SMART" id="SM01026">
    <property type="entry name" value="Beach"/>
    <property type="match status" value="1"/>
</dbReference>
<dbReference type="Gene3D" id="1.10.1540.10">
    <property type="entry name" value="BEACH domain"/>
    <property type="match status" value="1"/>
</dbReference>
<evidence type="ECO:0000256" key="2">
    <source>
        <dbReference type="ARBA" id="ARBA00022737"/>
    </source>
</evidence>
<feature type="region of interest" description="Disordered" evidence="4">
    <location>
        <begin position="2327"/>
        <end position="2355"/>
    </location>
</feature>
<feature type="domain" description="BEACH-type PH" evidence="6">
    <location>
        <begin position="2545"/>
        <end position="2677"/>
    </location>
</feature>
<name>A0A6F9DMS0_9ASCI</name>
<dbReference type="Gene3D" id="2.130.10.10">
    <property type="entry name" value="YVTN repeat-like/Quinoprotein amine dehydrogenase"/>
    <property type="match status" value="1"/>
</dbReference>
<dbReference type="PANTHER" id="PTHR46108:SF4">
    <property type="entry name" value="BLUE CHEESE"/>
    <property type="match status" value="1"/>
</dbReference>
<feature type="compositionally biased region" description="Basic and acidic residues" evidence="4">
    <location>
        <begin position="2327"/>
        <end position="2344"/>
    </location>
</feature>
<dbReference type="InterPro" id="IPR051944">
    <property type="entry name" value="BEACH_domain_protein"/>
</dbReference>
<dbReference type="SUPFAM" id="SSF50729">
    <property type="entry name" value="PH domain-like"/>
    <property type="match status" value="1"/>
</dbReference>
<feature type="domain" description="BEACH" evidence="5">
    <location>
        <begin position="2706"/>
        <end position="3000"/>
    </location>
</feature>
<evidence type="ECO:0000256" key="1">
    <source>
        <dbReference type="ARBA" id="ARBA00022574"/>
    </source>
</evidence>
<feature type="compositionally biased region" description="Polar residues" evidence="4">
    <location>
        <begin position="2486"/>
        <end position="2530"/>
    </location>
</feature>
<accession>A0A6F9DMS0</accession>
<reference evidence="7" key="1">
    <citation type="submission" date="2020-04" db="EMBL/GenBank/DDBJ databases">
        <authorList>
            <person name="Neveu A P."/>
        </authorList>
    </citation>
    <scope>NUCLEOTIDE SEQUENCE</scope>
    <source>
        <tissue evidence="7">Whole embryo</tissue>
    </source>
</reference>
<dbReference type="InterPro" id="IPR036322">
    <property type="entry name" value="WD40_repeat_dom_sf"/>
</dbReference>
<dbReference type="Pfam" id="PF00400">
    <property type="entry name" value="WD40"/>
    <property type="match status" value="1"/>
</dbReference>
<dbReference type="PROSITE" id="PS50197">
    <property type="entry name" value="BEACH"/>
    <property type="match status" value="1"/>
</dbReference>
<feature type="compositionally biased region" description="Acidic residues" evidence="4">
    <location>
        <begin position="2469"/>
        <end position="2479"/>
    </location>
</feature>
<dbReference type="SMART" id="SM00320">
    <property type="entry name" value="WD40"/>
    <property type="match status" value="5"/>
</dbReference>
<dbReference type="Pfam" id="PF02138">
    <property type="entry name" value="Beach"/>
    <property type="match status" value="1"/>
</dbReference>
<dbReference type="EMBL" id="LR788353">
    <property type="protein sequence ID" value="CAB3264215.1"/>
    <property type="molecule type" value="mRNA"/>
</dbReference>
<protein>
    <submittedName>
        <fullName evidence="7">Neurobeachin-like protein 1</fullName>
    </submittedName>
</protein>
<evidence type="ECO:0000313" key="7">
    <source>
        <dbReference type="EMBL" id="CAB3264215.1"/>
    </source>
</evidence>
<dbReference type="CDD" id="cd06071">
    <property type="entry name" value="Beach"/>
    <property type="match status" value="1"/>
</dbReference>
<dbReference type="PROSITE" id="PS00678">
    <property type="entry name" value="WD_REPEATS_1"/>
    <property type="match status" value="1"/>
</dbReference>
<dbReference type="Pfam" id="PF23295">
    <property type="entry name" value="Arm_4"/>
    <property type="match status" value="1"/>
</dbReference>
<dbReference type="InterPro" id="IPR019775">
    <property type="entry name" value="WD40_repeat_CS"/>
</dbReference>
<dbReference type="InterPro" id="IPR001680">
    <property type="entry name" value="WD40_rpt"/>
</dbReference>
<dbReference type="SUPFAM" id="SSF50978">
    <property type="entry name" value="WD40 repeat-like"/>
    <property type="match status" value="1"/>
</dbReference>
<dbReference type="InterPro" id="IPR036372">
    <property type="entry name" value="BEACH_dom_sf"/>
</dbReference>
<dbReference type="InterPro" id="IPR015943">
    <property type="entry name" value="WD40/YVTN_repeat-like_dom_sf"/>
</dbReference>
<organism evidence="7">
    <name type="scientific">Phallusia mammillata</name>
    <dbReference type="NCBI Taxonomy" id="59560"/>
    <lineage>
        <taxon>Eukaryota</taxon>
        <taxon>Metazoa</taxon>
        <taxon>Chordata</taxon>
        <taxon>Tunicata</taxon>
        <taxon>Ascidiacea</taxon>
        <taxon>Phlebobranchia</taxon>
        <taxon>Ascidiidae</taxon>
        <taxon>Phallusia</taxon>
    </lineage>
</organism>
<dbReference type="InterPro" id="IPR011993">
    <property type="entry name" value="PH-like_dom_sf"/>
</dbReference>
<dbReference type="PROSITE" id="PS51783">
    <property type="entry name" value="PH_BEACH"/>
    <property type="match status" value="1"/>
</dbReference>
<dbReference type="InterPro" id="IPR000409">
    <property type="entry name" value="BEACH_dom"/>
</dbReference>
<dbReference type="SUPFAM" id="SSF81837">
    <property type="entry name" value="BEACH domain"/>
    <property type="match status" value="1"/>
</dbReference>
<dbReference type="InterPro" id="IPR056252">
    <property type="entry name" value="Alfy-like_Arm-like"/>
</dbReference>
<keyword evidence="2" id="KW-0677">Repeat</keyword>
<evidence type="ECO:0000256" key="3">
    <source>
        <dbReference type="PROSITE-ProRule" id="PRU00221"/>
    </source>
</evidence>
<dbReference type="Gene3D" id="2.30.29.30">
    <property type="entry name" value="Pleckstrin-homology domain (PH domain)/Phosphotyrosine-binding domain (PTB)"/>
    <property type="match status" value="1"/>
</dbReference>